<name>B7QEC5_IXOSC</name>
<dbReference type="VEuPathDB" id="VectorBase:ISCW011928"/>
<keyword evidence="3" id="KW-1185">Reference proteome</keyword>
<sequence length="72" mass="8257">MHLSLGSPGRLFVVTATAQQWEGEGDYEYEGCEEDDSQDVDIAKYIAHISRQLGMYENRTCSFRSLAPWKLR</sequence>
<dbReference type="EMBL" id="ABJB010959785">
    <property type="status" value="NOT_ANNOTATED_CDS"/>
    <property type="molecule type" value="Genomic_DNA"/>
</dbReference>
<evidence type="ECO:0000313" key="1">
    <source>
        <dbReference type="EMBL" id="EEC17197.1"/>
    </source>
</evidence>
<evidence type="ECO:0000313" key="3">
    <source>
        <dbReference type="Proteomes" id="UP000001555"/>
    </source>
</evidence>
<evidence type="ECO:0000313" key="2">
    <source>
        <dbReference type="EnsemblMetazoa" id="ISCW011928-PA"/>
    </source>
</evidence>
<reference evidence="1 3" key="1">
    <citation type="submission" date="2008-03" db="EMBL/GenBank/DDBJ databases">
        <title>Annotation of Ixodes scapularis.</title>
        <authorList>
            <consortium name="Ixodes scapularis Genome Project Consortium"/>
            <person name="Caler E."/>
            <person name="Hannick L.I."/>
            <person name="Bidwell S."/>
            <person name="Joardar V."/>
            <person name="Thiagarajan M."/>
            <person name="Amedeo P."/>
            <person name="Galinsky K.J."/>
            <person name="Schobel S."/>
            <person name="Inman J."/>
            <person name="Hostetler J."/>
            <person name="Miller J."/>
            <person name="Hammond M."/>
            <person name="Megy K."/>
            <person name="Lawson D."/>
            <person name="Kodira C."/>
            <person name="Sutton G."/>
            <person name="Meyer J."/>
            <person name="Hill C.A."/>
            <person name="Birren B."/>
            <person name="Nene V."/>
            <person name="Collins F."/>
            <person name="Alarcon-Chaidez F."/>
            <person name="Wikel S."/>
            <person name="Strausberg R."/>
        </authorList>
    </citation>
    <scope>NUCLEOTIDE SEQUENCE [LARGE SCALE GENOMIC DNA]</scope>
    <source>
        <strain evidence="3">Wikel</strain>
        <strain evidence="1">Wikel colony</strain>
    </source>
</reference>
<dbReference type="AlphaFoldDB" id="B7QEC5"/>
<dbReference type="VEuPathDB" id="VectorBase:ISCI011928"/>
<dbReference type="EMBL" id="DS920282">
    <property type="protein sequence ID" value="EEC17197.1"/>
    <property type="molecule type" value="Genomic_DNA"/>
</dbReference>
<proteinExistence type="predicted"/>
<dbReference type="EnsemblMetazoa" id="ISCW011928-RA">
    <property type="protein sequence ID" value="ISCW011928-PA"/>
    <property type="gene ID" value="ISCW011928"/>
</dbReference>
<reference evidence="2" key="2">
    <citation type="submission" date="2020-05" db="UniProtKB">
        <authorList>
            <consortium name="EnsemblMetazoa"/>
        </authorList>
    </citation>
    <scope>IDENTIFICATION</scope>
    <source>
        <strain evidence="2">wikel</strain>
    </source>
</reference>
<dbReference type="HOGENOM" id="CLU_2725031_0_0_1"/>
<accession>B7QEC5</accession>
<gene>
    <name evidence="1" type="ORF">IscW_ISCW011928</name>
</gene>
<dbReference type="InParanoid" id="B7QEC5"/>
<organism>
    <name type="scientific">Ixodes scapularis</name>
    <name type="common">Black-legged tick</name>
    <name type="synonym">Deer tick</name>
    <dbReference type="NCBI Taxonomy" id="6945"/>
    <lineage>
        <taxon>Eukaryota</taxon>
        <taxon>Metazoa</taxon>
        <taxon>Ecdysozoa</taxon>
        <taxon>Arthropoda</taxon>
        <taxon>Chelicerata</taxon>
        <taxon>Arachnida</taxon>
        <taxon>Acari</taxon>
        <taxon>Parasitiformes</taxon>
        <taxon>Ixodida</taxon>
        <taxon>Ixodoidea</taxon>
        <taxon>Ixodidae</taxon>
        <taxon>Ixodinae</taxon>
        <taxon>Ixodes</taxon>
    </lineage>
</organism>
<dbReference type="Proteomes" id="UP000001555">
    <property type="component" value="Unassembled WGS sequence"/>
</dbReference>
<dbReference type="PaxDb" id="6945-B7QEC5"/>
<protein>
    <submittedName>
        <fullName evidence="1 2">Uncharacterized protein</fullName>
    </submittedName>
</protein>